<organism evidence="2 3">
    <name type="scientific">Chionoecetes opilio</name>
    <name type="common">Atlantic snow crab</name>
    <name type="synonym">Cancer opilio</name>
    <dbReference type="NCBI Taxonomy" id="41210"/>
    <lineage>
        <taxon>Eukaryota</taxon>
        <taxon>Metazoa</taxon>
        <taxon>Ecdysozoa</taxon>
        <taxon>Arthropoda</taxon>
        <taxon>Crustacea</taxon>
        <taxon>Multicrustacea</taxon>
        <taxon>Malacostraca</taxon>
        <taxon>Eumalacostraca</taxon>
        <taxon>Eucarida</taxon>
        <taxon>Decapoda</taxon>
        <taxon>Pleocyemata</taxon>
        <taxon>Brachyura</taxon>
        <taxon>Eubrachyura</taxon>
        <taxon>Majoidea</taxon>
        <taxon>Majidae</taxon>
        <taxon>Chionoecetes</taxon>
    </lineage>
</organism>
<name>A0A8J4XWW4_CHIOP</name>
<sequence length="169" mass="18821">MGTWTPSSNRESPYPPSLAKEGSCDKGRSPSHHFWAPKRKKPSGSFMLEAMVLLWYTPSQGGDTTFDDFASGVFVPPHEATGTSMRVDLVWGRSWTTVSKKSTREKRGKGVEGKGGGQPRSQQIWAPFPRAPKQGELFPFLSKRFLSTTFPQRKAGLCNIWGPCSLQWD</sequence>
<dbReference type="AlphaFoldDB" id="A0A8J4XWW4"/>
<accession>A0A8J4XWW4</accession>
<gene>
    <name evidence="2" type="ORF">GWK47_012400</name>
</gene>
<feature type="compositionally biased region" description="Polar residues" evidence="1">
    <location>
        <begin position="1"/>
        <end position="11"/>
    </location>
</feature>
<evidence type="ECO:0000313" key="3">
    <source>
        <dbReference type="Proteomes" id="UP000770661"/>
    </source>
</evidence>
<feature type="region of interest" description="Disordered" evidence="1">
    <location>
        <begin position="100"/>
        <end position="124"/>
    </location>
</feature>
<comment type="caution">
    <text evidence="2">The sequence shown here is derived from an EMBL/GenBank/DDBJ whole genome shotgun (WGS) entry which is preliminary data.</text>
</comment>
<evidence type="ECO:0000313" key="2">
    <source>
        <dbReference type="EMBL" id="KAG0715243.1"/>
    </source>
</evidence>
<protein>
    <submittedName>
        <fullName evidence="2">Uncharacterized protein</fullName>
    </submittedName>
</protein>
<reference evidence="2" key="1">
    <citation type="submission" date="2020-07" db="EMBL/GenBank/DDBJ databases">
        <title>The High-quality genome of the commercially important snow crab, Chionoecetes opilio.</title>
        <authorList>
            <person name="Jeong J.-H."/>
            <person name="Ryu S."/>
        </authorList>
    </citation>
    <scope>NUCLEOTIDE SEQUENCE</scope>
    <source>
        <strain evidence="2">MADBK_172401_WGS</strain>
        <tissue evidence="2">Digestive gland</tissue>
    </source>
</reference>
<feature type="region of interest" description="Disordered" evidence="1">
    <location>
        <begin position="1"/>
        <end position="38"/>
    </location>
</feature>
<dbReference type="EMBL" id="JACEEZ010019879">
    <property type="protein sequence ID" value="KAG0715243.1"/>
    <property type="molecule type" value="Genomic_DNA"/>
</dbReference>
<keyword evidence="3" id="KW-1185">Reference proteome</keyword>
<evidence type="ECO:0000256" key="1">
    <source>
        <dbReference type="SAM" id="MobiDB-lite"/>
    </source>
</evidence>
<dbReference type="Proteomes" id="UP000770661">
    <property type="component" value="Unassembled WGS sequence"/>
</dbReference>
<feature type="compositionally biased region" description="Basic residues" evidence="1">
    <location>
        <begin position="29"/>
        <end position="38"/>
    </location>
</feature>
<proteinExistence type="predicted"/>